<reference evidence="2 3" key="1">
    <citation type="submission" date="2024-01" db="EMBL/GenBank/DDBJ databases">
        <authorList>
            <person name="Waweru B."/>
        </authorList>
    </citation>
    <scope>NUCLEOTIDE SEQUENCE [LARGE SCALE GENOMIC DNA]</scope>
</reference>
<dbReference type="EMBL" id="CAWUPB010001173">
    <property type="protein sequence ID" value="CAK7348310.1"/>
    <property type="molecule type" value="Genomic_DNA"/>
</dbReference>
<evidence type="ECO:0000313" key="3">
    <source>
        <dbReference type="Proteomes" id="UP001314170"/>
    </source>
</evidence>
<keyword evidence="3" id="KW-1185">Reference proteome</keyword>
<organism evidence="2 3">
    <name type="scientific">Dovyalis caffra</name>
    <dbReference type="NCBI Taxonomy" id="77055"/>
    <lineage>
        <taxon>Eukaryota</taxon>
        <taxon>Viridiplantae</taxon>
        <taxon>Streptophyta</taxon>
        <taxon>Embryophyta</taxon>
        <taxon>Tracheophyta</taxon>
        <taxon>Spermatophyta</taxon>
        <taxon>Magnoliopsida</taxon>
        <taxon>eudicotyledons</taxon>
        <taxon>Gunneridae</taxon>
        <taxon>Pentapetalae</taxon>
        <taxon>rosids</taxon>
        <taxon>fabids</taxon>
        <taxon>Malpighiales</taxon>
        <taxon>Salicaceae</taxon>
        <taxon>Flacourtieae</taxon>
        <taxon>Dovyalis</taxon>
    </lineage>
</organism>
<feature type="compositionally biased region" description="Basic and acidic residues" evidence="1">
    <location>
        <begin position="37"/>
        <end position="55"/>
    </location>
</feature>
<feature type="region of interest" description="Disordered" evidence="1">
    <location>
        <begin position="79"/>
        <end position="98"/>
    </location>
</feature>
<dbReference type="Proteomes" id="UP001314170">
    <property type="component" value="Unassembled WGS sequence"/>
</dbReference>
<name>A0AAV1SAK9_9ROSI</name>
<gene>
    <name evidence="2" type="ORF">DCAF_LOCUS21007</name>
</gene>
<dbReference type="AlphaFoldDB" id="A0AAV1SAK9"/>
<sequence length="133" mass="15026">MEAGRWVLCKSMIRRVITTSHLCCGEWVTEGGGEDQEPAREGKPGKGDLDELRTGPTTEEKYWKEYSCGVILEGHEINSEPIRMGETEEGEGQEHDSLKSLTTRKRKRIVLDKILHMIARTSVALFLTVVRVL</sequence>
<proteinExistence type="predicted"/>
<feature type="region of interest" description="Disordered" evidence="1">
    <location>
        <begin position="29"/>
        <end position="55"/>
    </location>
</feature>
<protein>
    <submittedName>
        <fullName evidence="2">Uncharacterized protein</fullName>
    </submittedName>
</protein>
<comment type="caution">
    <text evidence="2">The sequence shown here is derived from an EMBL/GenBank/DDBJ whole genome shotgun (WGS) entry which is preliminary data.</text>
</comment>
<accession>A0AAV1SAK9</accession>
<evidence type="ECO:0000313" key="2">
    <source>
        <dbReference type="EMBL" id="CAK7348310.1"/>
    </source>
</evidence>
<evidence type="ECO:0000256" key="1">
    <source>
        <dbReference type="SAM" id="MobiDB-lite"/>
    </source>
</evidence>